<evidence type="ECO:0000313" key="1">
    <source>
        <dbReference type="EMBL" id="CAI9739211.1"/>
    </source>
</evidence>
<evidence type="ECO:0000313" key="2">
    <source>
        <dbReference type="Proteomes" id="UP001162480"/>
    </source>
</evidence>
<gene>
    <name evidence="1" type="ORF">OCTVUL_1B027196</name>
</gene>
<sequence length="84" mass="9156">MKSSAAPVRICDNVKAGNELSLPPRTQNPDVGHSITGTKTAKFKMPMARQRSLNIGLFERLAFLGNSFCIYVGGNLDENESDKT</sequence>
<dbReference type="EMBL" id="OX597836">
    <property type="protein sequence ID" value="CAI9739211.1"/>
    <property type="molecule type" value="Genomic_DNA"/>
</dbReference>
<reference evidence="1" key="1">
    <citation type="submission" date="2023-08" db="EMBL/GenBank/DDBJ databases">
        <authorList>
            <person name="Alioto T."/>
            <person name="Alioto T."/>
            <person name="Gomez Garrido J."/>
        </authorList>
    </citation>
    <scope>NUCLEOTIDE SEQUENCE</scope>
</reference>
<proteinExistence type="predicted"/>
<accession>A0AA36BT70</accession>
<organism evidence="1 2">
    <name type="scientific">Octopus vulgaris</name>
    <name type="common">Common octopus</name>
    <dbReference type="NCBI Taxonomy" id="6645"/>
    <lineage>
        <taxon>Eukaryota</taxon>
        <taxon>Metazoa</taxon>
        <taxon>Spiralia</taxon>
        <taxon>Lophotrochozoa</taxon>
        <taxon>Mollusca</taxon>
        <taxon>Cephalopoda</taxon>
        <taxon>Coleoidea</taxon>
        <taxon>Octopodiformes</taxon>
        <taxon>Octopoda</taxon>
        <taxon>Incirrata</taxon>
        <taxon>Octopodidae</taxon>
        <taxon>Octopus</taxon>
    </lineage>
</organism>
<keyword evidence="2" id="KW-1185">Reference proteome</keyword>
<name>A0AA36BT70_OCTVU</name>
<protein>
    <submittedName>
        <fullName evidence="1">Uncharacterized protein</fullName>
    </submittedName>
</protein>
<dbReference type="Proteomes" id="UP001162480">
    <property type="component" value="Chromosome 23"/>
</dbReference>
<dbReference type="AlphaFoldDB" id="A0AA36BT70"/>